<dbReference type="Proteomes" id="UP001209701">
    <property type="component" value="Unassembled WGS sequence"/>
</dbReference>
<dbReference type="Gene3D" id="3.10.450.50">
    <property type="match status" value="1"/>
</dbReference>
<dbReference type="RefSeq" id="WP_263571639.1">
    <property type="nucleotide sequence ID" value="NZ_JAJIRN010000005.1"/>
</dbReference>
<dbReference type="InterPro" id="IPR027843">
    <property type="entry name" value="DUF4440"/>
</dbReference>
<keyword evidence="4" id="KW-1185">Reference proteome</keyword>
<protein>
    <submittedName>
        <fullName evidence="3">Nuclear transport factor 2 family protein</fullName>
    </submittedName>
</protein>
<name>A0ABT2YG73_9BURK</name>
<reference evidence="3 4" key="1">
    <citation type="submission" date="2021-11" db="EMBL/GenBank/DDBJ databases">
        <authorList>
            <person name="Liang Q."/>
            <person name="Mou H."/>
            <person name="Liu Z."/>
        </authorList>
    </citation>
    <scope>NUCLEOTIDE SEQUENCE [LARGE SCALE GENOMIC DNA]</scope>
    <source>
        <strain evidence="3 4">CHU3</strain>
    </source>
</reference>
<feature type="domain" description="DUF4440" evidence="2">
    <location>
        <begin position="37"/>
        <end position="140"/>
    </location>
</feature>
<organism evidence="3 4">
    <name type="scientific">Roseateles oligotrophus</name>
    <dbReference type="NCBI Taxonomy" id="1769250"/>
    <lineage>
        <taxon>Bacteria</taxon>
        <taxon>Pseudomonadati</taxon>
        <taxon>Pseudomonadota</taxon>
        <taxon>Betaproteobacteria</taxon>
        <taxon>Burkholderiales</taxon>
        <taxon>Sphaerotilaceae</taxon>
        <taxon>Roseateles</taxon>
    </lineage>
</organism>
<gene>
    <name evidence="3" type="ORF">LNV07_13290</name>
</gene>
<accession>A0ABT2YG73</accession>
<dbReference type="EMBL" id="JAJIRN010000005">
    <property type="protein sequence ID" value="MCV2369056.1"/>
    <property type="molecule type" value="Genomic_DNA"/>
</dbReference>
<evidence type="ECO:0000313" key="3">
    <source>
        <dbReference type="EMBL" id="MCV2369056.1"/>
    </source>
</evidence>
<proteinExistence type="predicted"/>
<feature type="chain" id="PRO_5045878584" evidence="1">
    <location>
        <begin position="22"/>
        <end position="164"/>
    </location>
</feature>
<evidence type="ECO:0000256" key="1">
    <source>
        <dbReference type="SAM" id="SignalP"/>
    </source>
</evidence>
<feature type="signal peptide" evidence="1">
    <location>
        <begin position="1"/>
        <end position="21"/>
    </location>
</feature>
<comment type="caution">
    <text evidence="3">The sequence shown here is derived from an EMBL/GenBank/DDBJ whole genome shotgun (WGS) entry which is preliminary data.</text>
</comment>
<sequence>MKKTLFFSLALACLSFLNAEAQPMDNPAAQQWRSDVTAAECSFAASMARRDLAAFERHLSEQALFFGGGEVLRGKAAVLSEWRAHFVAPLAPFSWAPDEVVVSPDGSLAHSTGLVRSPSGALLMRFNSVWRQESPGVWRVVIDRASPLTAAERGAEIKPAASAC</sequence>
<dbReference type="SUPFAM" id="SSF54427">
    <property type="entry name" value="NTF2-like"/>
    <property type="match status" value="1"/>
</dbReference>
<dbReference type="InterPro" id="IPR032710">
    <property type="entry name" value="NTF2-like_dom_sf"/>
</dbReference>
<dbReference type="Pfam" id="PF14534">
    <property type="entry name" value="DUF4440"/>
    <property type="match status" value="1"/>
</dbReference>
<keyword evidence="1" id="KW-0732">Signal</keyword>
<evidence type="ECO:0000313" key="4">
    <source>
        <dbReference type="Proteomes" id="UP001209701"/>
    </source>
</evidence>
<evidence type="ECO:0000259" key="2">
    <source>
        <dbReference type="Pfam" id="PF14534"/>
    </source>
</evidence>